<dbReference type="SUPFAM" id="SSF53335">
    <property type="entry name" value="S-adenosyl-L-methionine-dependent methyltransferases"/>
    <property type="match status" value="1"/>
</dbReference>
<dbReference type="AlphaFoldDB" id="A0A8J3E296"/>
<dbReference type="GO" id="GO:0008171">
    <property type="term" value="F:O-methyltransferase activity"/>
    <property type="evidence" value="ECO:0007669"/>
    <property type="project" value="InterPro"/>
</dbReference>
<sequence length="216" mass="23488">MAHEITGWSEAVSAYIVRNGTRETALQARLRDETLATGRSGMQIGPDQGQFLGFLVSLLGARRVLEIGTFTGYSALAMAQALPVDGRLDACDISREWTDIGRRYWTEAGVADRITLHLASALDTLAGFAPASFDLAFIDADKTNYDAYYEACLELVRPGGVIALDNMLWSGTVADMSDMQPDTVALRALNAKIQADDRVDMSLLPIGDGLTLVRRR</sequence>
<name>A0A8J3E296_9PROT</name>
<evidence type="ECO:0000313" key="5">
    <source>
        <dbReference type="Proteomes" id="UP000646365"/>
    </source>
</evidence>
<keyword evidence="1" id="KW-0489">Methyltransferase</keyword>
<protein>
    <submittedName>
        <fullName evidence="4">O-methyltransferase</fullName>
    </submittedName>
</protein>
<dbReference type="Pfam" id="PF01596">
    <property type="entry name" value="Methyltransf_3"/>
    <property type="match status" value="1"/>
</dbReference>
<dbReference type="GO" id="GO:0032259">
    <property type="term" value="P:methylation"/>
    <property type="evidence" value="ECO:0007669"/>
    <property type="project" value="UniProtKB-KW"/>
</dbReference>
<reference evidence="4" key="2">
    <citation type="submission" date="2020-09" db="EMBL/GenBank/DDBJ databases">
        <authorList>
            <person name="Sun Q."/>
            <person name="Zhou Y."/>
        </authorList>
    </citation>
    <scope>NUCLEOTIDE SEQUENCE</scope>
    <source>
        <strain evidence="4">CGMCC 1.15725</strain>
    </source>
</reference>
<dbReference type="PROSITE" id="PS51682">
    <property type="entry name" value="SAM_OMT_I"/>
    <property type="match status" value="1"/>
</dbReference>
<keyword evidence="3" id="KW-0949">S-adenosyl-L-methionine</keyword>
<gene>
    <name evidence="4" type="ORF">GCM10011611_26250</name>
</gene>
<dbReference type="Gene3D" id="3.40.50.150">
    <property type="entry name" value="Vaccinia Virus protein VP39"/>
    <property type="match status" value="1"/>
</dbReference>
<dbReference type="InterPro" id="IPR029063">
    <property type="entry name" value="SAM-dependent_MTases_sf"/>
</dbReference>
<dbReference type="Proteomes" id="UP000646365">
    <property type="component" value="Unassembled WGS sequence"/>
</dbReference>
<proteinExistence type="predicted"/>
<dbReference type="InterPro" id="IPR002935">
    <property type="entry name" value="SAM_O-MeTrfase"/>
</dbReference>
<dbReference type="EMBL" id="BMJQ01000006">
    <property type="protein sequence ID" value="GGF19122.1"/>
    <property type="molecule type" value="Genomic_DNA"/>
</dbReference>
<dbReference type="CDD" id="cd02440">
    <property type="entry name" value="AdoMet_MTases"/>
    <property type="match status" value="1"/>
</dbReference>
<reference evidence="4" key="1">
    <citation type="journal article" date="2014" name="Int. J. Syst. Evol. Microbiol.">
        <title>Complete genome sequence of Corynebacterium casei LMG S-19264T (=DSM 44701T), isolated from a smear-ripened cheese.</title>
        <authorList>
            <consortium name="US DOE Joint Genome Institute (JGI-PGF)"/>
            <person name="Walter F."/>
            <person name="Albersmeier A."/>
            <person name="Kalinowski J."/>
            <person name="Ruckert C."/>
        </authorList>
    </citation>
    <scope>NUCLEOTIDE SEQUENCE</scope>
    <source>
        <strain evidence="4">CGMCC 1.15725</strain>
    </source>
</reference>
<keyword evidence="2" id="KW-0808">Transferase</keyword>
<dbReference type="PANTHER" id="PTHR10509:SF14">
    <property type="entry name" value="CAFFEOYL-COA O-METHYLTRANSFERASE 3-RELATED"/>
    <property type="match status" value="1"/>
</dbReference>
<dbReference type="InterPro" id="IPR050362">
    <property type="entry name" value="Cation-dep_OMT"/>
</dbReference>
<evidence type="ECO:0000256" key="3">
    <source>
        <dbReference type="ARBA" id="ARBA00022691"/>
    </source>
</evidence>
<dbReference type="PANTHER" id="PTHR10509">
    <property type="entry name" value="O-METHYLTRANSFERASE-RELATED"/>
    <property type="match status" value="1"/>
</dbReference>
<accession>A0A8J3E296</accession>
<evidence type="ECO:0000256" key="2">
    <source>
        <dbReference type="ARBA" id="ARBA00022679"/>
    </source>
</evidence>
<dbReference type="GO" id="GO:0008757">
    <property type="term" value="F:S-adenosylmethionine-dependent methyltransferase activity"/>
    <property type="evidence" value="ECO:0007669"/>
    <property type="project" value="TreeGrafter"/>
</dbReference>
<evidence type="ECO:0000256" key="1">
    <source>
        <dbReference type="ARBA" id="ARBA00022603"/>
    </source>
</evidence>
<organism evidence="4 5">
    <name type="scientific">Aliidongia dinghuensis</name>
    <dbReference type="NCBI Taxonomy" id="1867774"/>
    <lineage>
        <taxon>Bacteria</taxon>
        <taxon>Pseudomonadati</taxon>
        <taxon>Pseudomonadota</taxon>
        <taxon>Alphaproteobacteria</taxon>
        <taxon>Rhodospirillales</taxon>
        <taxon>Dongiaceae</taxon>
        <taxon>Aliidongia</taxon>
    </lineage>
</organism>
<dbReference type="RefSeq" id="WP_189046373.1">
    <property type="nucleotide sequence ID" value="NZ_BMJQ01000006.1"/>
</dbReference>
<evidence type="ECO:0000313" key="4">
    <source>
        <dbReference type="EMBL" id="GGF19122.1"/>
    </source>
</evidence>
<keyword evidence="5" id="KW-1185">Reference proteome</keyword>
<comment type="caution">
    <text evidence="4">The sequence shown here is derived from an EMBL/GenBank/DDBJ whole genome shotgun (WGS) entry which is preliminary data.</text>
</comment>